<dbReference type="CDD" id="cd00371">
    <property type="entry name" value="HMA"/>
    <property type="match status" value="1"/>
</dbReference>
<dbReference type="PANTHER" id="PTHR48462">
    <property type="entry name" value="PROTEIN, PUTATIVE-RELATED"/>
    <property type="match status" value="1"/>
</dbReference>
<dbReference type="EMBL" id="CAMXCT010001804">
    <property type="protein sequence ID" value="CAI3993234.1"/>
    <property type="molecule type" value="Genomic_DNA"/>
</dbReference>
<evidence type="ECO:0000313" key="3">
    <source>
        <dbReference type="EMBL" id="CAL1146609.1"/>
    </source>
</evidence>
<dbReference type="GO" id="GO:0046872">
    <property type="term" value="F:metal ion binding"/>
    <property type="evidence" value="ECO:0007669"/>
    <property type="project" value="InterPro"/>
</dbReference>
<comment type="caution">
    <text evidence="2">The sequence shown here is derived from an EMBL/GenBank/DDBJ whole genome shotgun (WGS) entry which is preliminary data.</text>
</comment>
<dbReference type="InterPro" id="IPR006121">
    <property type="entry name" value="HMA_dom"/>
</dbReference>
<evidence type="ECO:0000313" key="5">
    <source>
        <dbReference type="Proteomes" id="UP001152797"/>
    </source>
</evidence>
<sequence length="1845" mass="199443">HLVHSTYSSAVEGYVDQKQKPLAGTGAFGWDDVVVLTSTVAIGFSLGTGKTYQDMLKLRLKFSPRFSKTISFADSESVASFVAQNEFFNNEVAQRSGLSGVFIAVANNGAFFRSAQSRRELNYWLPGLNAGIPFVAKKDPIHEITFTAHDFGHFLIPDLVFTGNTSINARFADMLFVETLRLSGYSYEWSKRKIHPLFQETGLKPFDGDRQHFFSEMRKLLEANVEYCLMGSTKKYLELIKQHKGEAEDSSQVLDDFKAKYMPFFVEDYRWTSANFQNMAQRAEEYQRWWQIAAPVVQAGRLDGMDSGIGHMAVEVVMVQCLETASRLKAWRRLFCPVGGCPCADANSARGWTSDSTLRAHVDAHLAGSLSGQVPSAWLQDRSLQQCLVCGLSVSTRFGIHPTCRPAARAVGGAVGSGPRDTDGPLPSLAEIQCSYTPTLRHVPPSARYAWGQALTRACAAVAEYNDEAAWVHLLIMLPKCVLCSPRRGGRKHQRTAAAFTIERLKRWNDGERASLWASRPQPQRPHGRDMTAEQKRDFATGLAREGFDKKACTALLSHGLCDHSQATVAALRALHPTSAAPVVPALESLPLAPGFDVDAVTQALRRFPSDTAPGPSGLRVQHVLDAVGHGVGLLDQLTAVVNLLAQGRACPSIAPLLAGAGLVALPKPSGGIRPIAVGELLRRLTGKCLMQAVRPEARDHFWPAQAGVAVPGGAEAAVHGLRACVSRHAASHDSVVVKVDFQNAFNTVSRDVVLQQARDKFPALARWSTWCYQHATNLQFGDTVLQSNSGVQQGDPLGPLLFAAALHPLAAALRTTALDFSVFYLDDGVLAGPIDAVTAALSQLQQAAGRVGLVLNLGKSEAIAVGMTSAAAIAAKLPSQLVSTSDGNNRILRDFEFLGAGIGGPEYLQRHATGRVEGARKLLEAIGALEDPQVALRLLRASAGYARLVHTMRCSPPAGHASAWQQASRGLGQAGLGLRSTKVHAPGAYLASVGACARLCGELDGGYWLDHSGDVAAALSALNACLDPTQQLTAAAALGLTQKDLSRRIDGAGWQAQLHATSAVGKATLLSEATPGARAFLTCAPSGRTRMEPAVFVAEIRVRLGIAEAAADTWCPKCDAILDTHGYHAGMCMAGGERTLRHNALRDLVHSWAERGCLRPEREKAGLLLPQRPDDAASARRRPADVFLPSFLGRPTALDFAVTAPQRLDALGGSGNTSAAEAYGAYKRRHLDTADACAAQHVTFLPMVIETTGAWAPEAAQALAHISRAAGGGAGGPTLLQETCVLVRSWRGRAALRRRAELETRLKPVFDGDGYAMEAPHVRLKNAYATWRCCEICEVRYLVGQMIIFARYDFLEESHRYAAKLTDLVRQQVENFTEATVETARGLYAQFLRVLLRKSLITPDDYEVYQQICPLFDPVYVFYDEQKDFYTQLAEVQQQILGLKKTDVFERTAMVGHFKVEGHLGGFCRMTCASCAAWQILLGMPLVGAVERAITALDGVKSLDGRSAEISLTLKRAEAMPWGTPGSFKGVPKKSQEDQLGDLDLSSLAEELDLKSLDSIPCEAATAGASPEGRCLVMASVFFHVLPEAFWDKVVLEVEAIEDVGFEASVLNEVERNVRATRCVGNVKLMTQSSTQLRKVGGLSGSKGIAETWPKPGLGHYNATATPETGVSDNPHDHPCYARGNNKALEVRGVVVKDAQNAAQLNGAAIIWASPEVTARLLYDPVKALTGGCQELAAEARGGVLVCRYHEEVLEDPSVATLRRMKQMLLLSLPPTIMPPGNSFGFYCGSIFHEAAWSAALHKAGVPSRSDWIGPGEFIIFPINPVDSTFYGWLIMENPIQMDG</sequence>
<dbReference type="EMBL" id="CAMXCT030001804">
    <property type="protein sequence ID" value="CAL4780546.1"/>
    <property type="molecule type" value="Genomic_DNA"/>
</dbReference>
<reference evidence="3" key="2">
    <citation type="submission" date="2024-04" db="EMBL/GenBank/DDBJ databases">
        <authorList>
            <person name="Chen Y."/>
            <person name="Shah S."/>
            <person name="Dougan E. K."/>
            <person name="Thang M."/>
            <person name="Chan C."/>
        </authorList>
    </citation>
    <scope>NUCLEOTIDE SEQUENCE [LARGE SCALE GENOMIC DNA]</scope>
</reference>
<accession>A0A9P1CKA0</accession>
<protein>
    <submittedName>
        <fullName evidence="4">Retrotransposable element SLACS 132 kDa protein (ORF2)</fullName>
    </submittedName>
</protein>
<dbReference type="Proteomes" id="UP001152797">
    <property type="component" value="Unassembled WGS sequence"/>
</dbReference>
<dbReference type="Pfam" id="PF00078">
    <property type="entry name" value="RVT_1"/>
    <property type="match status" value="1"/>
</dbReference>
<feature type="non-terminal residue" evidence="2">
    <location>
        <position position="1"/>
    </location>
</feature>
<name>A0A9P1CKA0_9DINO</name>
<dbReference type="InterPro" id="IPR000477">
    <property type="entry name" value="RT_dom"/>
</dbReference>
<proteinExistence type="predicted"/>
<organism evidence="2">
    <name type="scientific">Cladocopium goreaui</name>
    <dbReference type="NCBI Taxonomy" id="2562237"/>
    <lineage>
        <taxon>Eukaryota</taxon>
        <taxon>Sar</taxon>
        <taxon>Alveolata</taxon>
        <taxon>Dinophyceae</taxon>
        <taxon>Suessiales</taxon>
        <taxon>Symbiodiniaceae</taxon>
        <taxon>Cladocopium</taxon>
    </lineage>
</organism>
<reference evidence="2" key="1">
    <citation type="submission" date="2022-10" db="EMBL/GenBank/DDBJ databases">
        <authorList>
            <person name="Chen Y."/>
            <person name="Dougan E. K."/>
            <person name="Chan C."/>
            <person name="Rhodes N."/>
            <person name="Thang M."/>
        </authorList>
    </citation>
    <scope>NUCLEOTIDE SEQUENCE</scope>
</reference>
<gene>
    <name evidence="2" type="ORF">C1SCF055_LOCUS20004</name>
</gene>
<dbReference type="PROSITE" id="PS50878">
    <property type="entry name" value="RT_POL"/>
    <property type="match status" value="1"/>
</dbReference>
<dbReference type="EMBL" id="CAMXCT020001804">
    <property type="protein sequence ID" value="CAL1146609.1"/>
    <property type="molecule type" value="Genomic_DNA"/>
</dbReference>
<evidence type="ECO:0000313" key="2">
    <source>
        <dbReference type="EMBL" id="CAI3993234.1"/>
    </source>
</evidence>
<dbReference type="PANTHER" id="PTHR48462:SF1">
    <property type="entry name" value="PROTEIN, PUTATIVE-RELATED"/>
    <property type="match status" value="1"/>
</dbReference>
<evidence type="ECO:0000259" key="1">
    <source>
        <dbReference type="PROSITE" id="PS50878"/>
    </source>
</evidence>
<evidence type="ECO:0000313" key="4">
    <source>
        <dbReference type="EMBL" id="CAL4780546.1"/>
    </source>
</evidence>
<feature type="domain" description="Reverse transcriptase" evidence="1">
    <location>
        <begin position="647"/>
        <end position="903"/>
    </location>
</feature>
<keyword evidence="5" id="KW-1185">Reference proteome</keyword>